<keyword evidence="2" id="KW-1133">Transmembrane helix</keyword>
<accession>A0AAV5J9R0</accession>
<dbReference type="EMBL" id="BPVZ01000028">
    <property type="protein sequence ID" value="GKV08189.1"/>
    <property type="molecule type" value="Genomic_DNA"/>
</dbReference>
<dbReference type="AlphaFoldDB" id="A0AAV5J9R0"/>
<evidence type="ECO:0000313" key="4">
    <source>
        <dbReference type="Proteomes" id="UP001054252"/>
    </source>
</evidence>
<keyword evidence="2" id="KW-0812">Transmembrane</keyword>
<keyword evidence="4" id="KW-1185">Reference proteome</keyword>
<sequence length="152" mass="17080">MPISPSPSPSPSLAATPAPQWWLRSPPSHPPPPPPPRNNYVIAALAVFCTIFLLLSYFRVRIRLCCSNNNSRVSRDGAQRRRLDEANTYDPCLQIYSRRLEYSITQSLPISQFKHKDKEEGPEATPSALYAWGNSKKRTGLNICPIALMPFT</sequence>
<comment type="caution">
    <text evidence="3">The sequence shown here is derived from an EMBL/GenBank/DDBJ whole genome shotgun (WGS) entry which is preliminary data.</text>
</comment>
<feature type="region of interest" description="Disordered" evidence="1">
    <location>
        <begin position="1"/>
        <end position="33"/>
    </location>
</feature>
<feature type="compositionally biased region" description="Pro residues" evidence="1">
    <location>
        <begin position="1"/>
        <end position="10"/>
    </location>
</feature>
<dbReference type="Proteomes" id="UP001054252">
    <property type="component" value="Unassembled WGS sequence"/>
</dbReference>
<evidence type="ECO:0000313" key="3">
    <source>
        <dbReference type="EMBL" id="GKV08189.1"/>
    </source>
</evidence>
<organism evidence="3 4">
    <name type="scientific">Rubroshorea leprosula</name>
    <dbReference type="NCBI Taxonomy" id="152421"/>
    <lineage>
        <taxon>Eukaryota</taxon>
        <taxon>Viridiplantae</taxon>
        <taxon>Streptophyta</taxon>
        <taxon>Embryophyta</taxon>
        <taxon>Tracheophyta</taxon>
        <taxon>Spermatophyta</taxon>
        <taxon>Magnoliopsida</taxon>
        <taxon>eudicotyledons</taxon>
        <taxon>Gunneridae</taxon>
        <taxon>Pentapetalae</taxon>
        <taxon>rosids</taxon>
        <taxon>malvids</taxon>
        <taxon>Malvales</taxon>
        <taxon>Dipterocarpaceae</taxon>
        <taxon>Rubroshorea</taxon>
    </lineage>
</organism>
<feature type="transmembrane region" description="Helical" evidence="2">
    <location>
        <begin position="40"/>
        <end position="58"/>
    </location>
</feature>
<keyword evidence="2" id="KW-0472">Membrane</keyword>
<name>A0AAV5J9R0_9ROSI</name>
<proteinExistence type="predicted"/>
<evidence type="ECO:0000256" key="2">
    <source>
        <dbReference type="SAM" id="Phobius"/>
    </source>
</evidence>
<evidence type="ECO:0000256" key="1">
    <source>
        <dbReference type="SAM" id="MobiDB-lite"/>
    </source>
</evidence>
<gene>
    <name evidence="3" type="ORF">SLEP1_g19858</name>
</gene>
<reference evidence="3 4" key="1">
    <citation type="journal article" date="2021" name="Commun. Biol.">
        <title>The genome of Shorea leprosula (Dipterocarpaceae) highlights the ecological relevance of drought in aseasonal tropical rainforests.</title>
        <authorList>
            <person name="Ng K.K.S."/>
            <person name="Kobayashi M.J."/>
            <person name="Fawcett J.A."/>
            <person name="Hatakeyama M."/>
            <person name="Paape T."/>
            <person name="Ng C.H."/>
            <person name="Ang C.C."/>
            <person name="Tnah L.H."/>
            <person name="Lee C.T."/>
            <person name="Nishiyama T."/>
            <person name="Sese J."/>
            <person name="O'Brien M.J."/>
            <person name="Copetti D."/>
            <person name="Mohd Noor M.I."/>
            <person name="Ong R.C."/>
            <person name="Putra M."/>
            <person name="Sireger I.Z."/>
            <person name="Indrioko S."/>
            <person name="Kosugi Y."/>
            <person name="Izuno A."/>
            <person name="Isagi Y."/>
            <person name="Lee S.L."/>
            <person name="Shimizu K.K."/>
        </authorList>
    </citation>
    <scope>NUCLEOTIDE SEQUENCE [LARGE SCALE GENOMIC DNA]</scope>
    <source>
        <strain evidence="3">214</strain>
    </source>
</reference>
<protein>
    <submittedName>
        <fullName evidence="3">Uncharacterized protein</fullName>
    </submittedName>
</protein>